<dbReference type="Pfam" id="PF02383">
    <property type="entry name" value="Syja_N"/>
    <property type="match status" value="1"/>
</dbReference>
<dbReference type="VEuPathDB" id="FungiDB:SAPIO_CDS10824"/>
<dbReference type="RefSeq" id="XP_016638586.1">
    <property type="nucleotide sequence ID" value="XM_016784363.1"/>
</dbReference>
<dbReference type="KEGG" id="sapo:SAPIO_CDS10824"/>
<comment type="caution">
    <text evidence="4">The sequence shown here is derived from an EMBL/GenBank/DDBJ whole genome shotgun (WGS) entry which is preliminary data.</text>
</comment>
<dbReference type="InterPro" id="IPR002013">
    <property type="entry name" value="SAC_dom"/>
</dbReference>
<organism evidence="4 5">
    <name type="scientific">Pseudallescheria apiosperma</name>
    <name type="common">Scedosporium apiospermum</name>
    <dbReference type="NCBI Taxonomy" id="563466"/>
    <lineage>
        <taxon>Eukaryota</taxon>
        <taxon>Fungi</taxon>
        <taxon>Dikarya</taxon>
        <taxon>Ascomycota</taxon>
        <taxon>Pezizomycotina</taxon>
        <taxon>Sordariomycetes</taxon>
        <taxon>Hypocreomycetidae</taxon>
        <taxon>Microascales</taxon>
        <taxon>Microascaceae</taxon>
        <taxon>Scedosporium</taxon>
    </lineage>
</organism>
<feature type="compositionally biased region" description="Basic and acidic residues" evidence="1">
    <location>
        <begin position="169"/>
        <end position="179"/>
    </location>
</feature>
<feature type="region of interest" description="Disordered" evidence="1">
    <location>
        <begin position="166"/>
        <end position="190"/>
    </location>
</feature>
<evidence type="ECO:0000259" key="3">
    <source>
        <dbReference type="PROSITE" id="PS51791"/>
    </source>
</evidence>
<dbReference type="GO" id="GO:0043812">
    <property type="term" value="F:phosphatidylinositol-4-phosphate phosphatase activity"/>
    <property type="evidence" value="ECO:0007669"/>
    <property type="project" value="TreeGrafter"/>
</dbReference>
<dbReference type="GeneID" id="27720059"/>
<dbReference type="Pfam" id="PF12456">
    <property type="entry name" value="hSac2"/>
    <property type="match status" value="1"/>
</dbReference>
<evidence type="ECO:0000256" key="1">
    <source>
        <dbReference type="SAM" id="MobiDB-lite"/>
    </source>
</evidence>
<dbReference type="PROSITE" id="PS51791">
    <property type="entry name" value="HSAC2"/>
    <property type="match status" value="1"/>
</dbReference>
<dbReference type="GO" id="GO:0005783">
    <property type="term" value="C:endoplasmic reticulum"/>
    <property type="evidence" value="ECO:0007669"/>
    <property type="project" value="TreeGrafter"/>
</dbReference>
<dbReference type="Proteomes" id="UP000028545">
    <property type="component" value="Unassembled WGS sequence"/>
</dbReference>
<dbReference type="PANTHER" id="PTHR45662">
    <property type="entry name" value="PHOSPHATIDYLINOSITIDE PHOSPHATASE SAC1"/>
    <property type="match status" value="1"/>
</dbReference>
<protein>
    <submittedName>
        <fullName evidence="4">Syja N domain-containing protein</fullName>
    </submittedName>
</protein>
<dbReference type="EMBL" id="JOWA01000176">
    <property type="protein sequence ID" value="KEZ38787.1"/>
    <property type="molecule type" value="Genomic_DNA"/>
</dbReference>
<evidence type="ECO:0000259" key="2">
    <source>
        <dbReference type="PROSITE" id="PS50275"/>
    </source>
</evidence>
<dbReference type="PANTHER" id="PTHR45662:SF7">
    <property type="entry name" value="SACI DOMAIN PROTEIN (AFU_ORTHOLOGUE AFUA_1G15890)"/>
    <property type="match status" value="1"/>
</dbReference>
<feature type="region of interest" description="Disordered" evidence="1">
    <location>
        <begin position="258"/>
        <end position="282"/>
    </location>
</feature>
<dbReference type="AlphaFoldDB" id="A0A084FUM5"/>
<dbReference type="PROSITE" id="PS50275">
    <property type="entry name" value="SAC"/>
    <property type="match status" value="1"/>
</dbReference>
<dbReference type="GO" id="GO:0046856">
    <property type="term" value="P:phosphatidylinositol dephosphorylation"/>
    <property type="evidence" value="ECO:0007669"/>
    <property type="project" value="TreeGrafter"/>
</dbReference>
<dbReference type="HOGENOM" id="CLU_006249_1_0_1"/>
<feature type="domain" description="HSac2" evidence="3">
    <location>
        <begin position="744"/>
        <end position="908"/>
    </location>
</feature>
<name>A0A084FUM5_PSEDA</name>
<dbReference type="OrthoDB" id="405996at2759"/>
<dbReference type="OMA" id="YFWNRHL"/>
<feature type="domain" description="SAC" evidence="2">
    <location>
        <begin position="302"/>
        <end position="674"/>
    </location>
</feature>
<dbReference type="InterPro" id="IPR034753">
    <property type="entry name" value="hSac2"/>
</dbReference>
<sequence>MIQTCSHSNPNNPSTPTIRPWTLDHSVYSCSGGPPNLNALTLLNRRMAIARKVIVSANGEGLVLQTASSKTQRSSQQLLIKYGDGTVSYLPRENGADSPPGSSPSFEVFGVIGLMAVFRQNFLITITRREQVAQVKGFPVYVVTGVAITPCSSQAETEASIAKTAQHLNNKDTGDKSLDDSDTLEDESEAIPRVSVSDDVDDIVHVERNPEAASVEEPITSTVAEDVIRRRGSFGRFAQRWFSKKGWVLDQRRTMGLSRPPIEQEPVPAATRDSRSSEDSIEGTGTALLPKLLHTTRVLFGSSRSFFFSYDFDITRSWAECKAFEPEIPLYAQVAPIHFWNNHLLLPFLSVGAESVALPIMQGFVGQKSFVMDCHPPQVDDSEPEAMEMSNLFLSGSAPTSPPDESVKEFIERRPTERDFLITLISRRSTKRAGLRYMRRGIDEDGYTANSVETEQILSTPSWSSSPPLGTKIYSFMQVRGSIPVYFTQSPYSFKPVPVIQHSPDANYLAMKKHFTHLKQSFGSIQLVNLVEKHGPEAIVGDAYADQVDRLNGEVPESEKVPFEWFDFHAVCRGMKFENVSQLLERLKDTLHEFGSTVEADGKIVRKQGGVTRTNCMDCLDRTNVCQSMFAKYMLEAQLHEEGFDMSAQVDQNAWWFNNIWADNGDAVSNQYASTAAMKGDYTRTKKRDYRGTLNDLGLSITRFYNGLVNDYFSQLAIDFLLGNVTALVFSEFEADMVTKDPAVSVVKRREQAIELCQDRVIEDESEEFIGGWAVLAPAVSGVIQGQPMEESILLLTDAALYLCRFDWDLDRVSSFERVDLAHIVGIKFGTYITSTISTVHMDETKNVGCVISYEPGKYDFTRTNTRTLSNFEDKRKTRQSSSDFGNGSISGFASFFSGGKTRAGPVIRRIALKAPYAQSSLAKDGDGLRQTEIQQVVTMCSEIERMAFKAQGKETNGDTSMIEKEDIISLEEARRSTGLLEQLGHSIKRMVWA</sequence>
<accession>A0A084FUM5</accession>
<evidence type="ECO:0000313" key="5">
    <source>
        <dbReference type="Proteomes" id="UP000028545"/>
    </source>
</evidence>
<gene>
    <name evidence="4" type="ORF">SAPIO_CDS10824</name>
</gene>
<keyword evidence="5" id="KW-1185">Reference proteome</keyword>
<evidence type="ECO:0000313" key="4">
    <source>
        <dbReference type="EMBL" id="KEZ38787.1"/>
    </source>
</evidence>
<feature type="compositionally biased region" description="Acidic residues" evidence="1">
    <location>
        <begin position="180"/>
        <end position="189"/>
    </location>
</feature>
<reference evidence="4 5" key="1">
    <citation type="journal article" date="2014" name="Genome Announc.">
        <title>Draft genome sequence of the pathogenic fungus Scedosporium apiospermum.</title>
        <authorList>
            <person name="Vandeputte P."/>
            <person name="Ghamrawi S."/>
            <person name="Rechenmann M."/>
            <person name="Iltis A."/>
            <person name="Giraud S."/>
            <person name="Fleury M."/>
            <person name="Thornton C."/>
            <person name="Delhaes L."/>
            <person name="Meyer W."/>
            <person name="Papon N."/>
            <person name="Bouchara J.P."/>
        </authorList>
    </citation>
    <scope>NUCLEOTIDE SEQUENCE [LARGE SCALE GENOMIC DNA]</scope>
    <source>
        <strain evidence="4 5">IHEM 14462</strain>
    </source>
</reference>
<proteinExistence type="predicted"/>
<dbReference type="InterPro" id="IPR022158">
    <property type="entry name" value="Inositol_phosphatase"/>
</dbReference>